<protein>
    <submittedName>
        <fullName evidence="1">Uncharacterized protein</fullName>
    </submittedName>
</protein>
<sequence length="97" mass="10821">LQAVFMKEKQLGIDSWTQPTETVMNILSGLNSDSINSQLFLCLLQKLTDIVTCEFANIEIVLPVRALSSTQQENKMTELREKISLVSLLASMGEKFG</sequence>
<feature type="non-terminal residue" evidence="1">
    <location>
        <position position="1"/>
    </location>
</feature>
<name>A0A0B6Z9F9_9EUPU</name>
<accession>A0A0B6Z9F9</accession>
<evidence type="ECO:0000313" key="1">
    <source>
        <dbReference type="EMBL" id="CEK64566.1"/>
    </source>
</evidence>
<proteinExistence type="predicted"/>
<dbReference type="AlphaFoldDB" id="A0A0B6Z9F9"/>
<feature type="non-terminal residue" evidence="1">
    <location>
        <position position="97"/>
    </location>
</feature>
<dbReference type="EMBL" id="HACG01017701">
    <property type="protein sequence ID" value="CEK64566.1"/>
    <property type="molecule type" value="Transcribed_RNA"/>
</dbReference>
<gene>
    <name evidence="1" type="primary">ORF52147</name>
</gene>
<reference evidence="1" key="1">
    <citation type="submission" date="2014-12" db="EMBL/GenBank/DDBJ databases">
        <title>Insight into the proteome of Arion vulgaris.</title>
        <authorList>
            <person name="Aradska J."/>
            <person name="Bulat T."/>
            <person name="Smidak R."/>
            <person name="Sarate P."/>
            <person name="Gangsoo J."/>
            <person name="Sialana F."/>
            <person name="Bilban M."/>
            <person name="Lubec G."/>
        </authorList>
    </citation>
    <scope>NUCLEOTIDE SEQUENCE</scope>
    <source>
        <tissue evidence="1">Skin</tissue>
    </source>
</reference>
<organism evidence="1">
    <name type="scientific">Arion vulgaris</name>
    <dbReference type="NCBI Taxonomy" id="1028688"/>
    <lineage>
        <taxon>Eukaryota</taxon>
        <taxon>Metazoa</taxon>
        <taxon>Spiralia</taxon>
        <taxon>Lophotrochozoa</taxon>
        <taxon>Mollusca</taxon>
        <taxon>Gastropoda</taxon>
        <taxon>Heterobranchia</taxon>
        <taxon>Euthyneura</taxon>
        <taxon>Panpulmonata</taxon>
        <taxon>Eupulmonata</taxon>
        <taxon>Stylommatophora</taxon>
        <taxon>Helicina</taxon>
        <taxon>Arionoidea</taxon>
        <taxon>Arionidae</taxon>
        <taxon>Arion</taxon>
    </lineage>
</organism>